<evidence type="ECO:0000256" key="3">
    <source>
        <dbReference type="ARBA" id="ARBA00023180"/>
    </source>
</evidence>
<gene>
    <name evidence="4" type="primary">PHR2</name>
    <name evidence="4" type="ORF">V7S43_009884</name>
</gene>
<dbReference type="EMBL" id="JBIMZQ010000021">
    <property type="protein sequence ID" value="KAL3665256.1"/>
    <property type="molecule type" value="Genomic_DNA"/>
</dbReference>
<sequence>MLDAVPPKCYPDEMFTRAQMVYNAFAIYDNTLGFSVGNEDNPQRSKKPGGIQTAPCVKALLRDTRNYAASCAFNLRQVRIGLDNADIQPREMFLSY</sequence>
<keyword evidence="1" id="KW-0732">Signal</keyword>
<protein>
    <submittedName>
        <fullName evidence="4">1,3-beta-glucanosyltransferase</fullName>
    </submittedName>
</protein>
<organism evidence="4 5">
    <name type="scientific">Phytophthora oleae</name>
    <dbReference type="NCBI Taxonomy" id="2107226"/>
    <lineage>
        <taxon>Eukaryota</taxon>
        <taxon>Sar</taxon>
        <taxon>Stramenopiles</taxon>
        <taxon>Oomycota</taxon>
        <taxon>Peronosporomycetes</taxon>
        <taxon>Peronosporales</taxon>
        <taxon>Peronosporaceae</taxon>
        <taxon>Phytophthora</taxon>
    </lineage>
</organism>
<proteinExistence type="predicted"/>
<evidence type="ECO:0000256" key="2">
    <source>
        <dbReference type="ARBA" id="ARBA00023157"/>
    </source>
</evidence>
<reference evidence="4 5" key="1">
    <citation type="submission" date="2024-09" db="EMBL/GenBank/DDBJ databases">
        <title>Genome sequencing and assembly of Phytophthora oleae, isolate VK10A, causative agent of rot of olive drupes.</title>
        <authorList>
            <person name="Conti Taguali S."/>
            <person name="Riolo M."/>
            <person name="La Spada F."/>
            <person name="Cacciola S.O."/>
            <person name="Dionisio G."/>
        </authorList>
    </citation>
    <scope>NUCLEOTIDE SEQUENCE [LARGE SCALE GENOMIC DNA]</scope>
    <source>
        <strain evidence="4 5">VK10A</strain>
    </source>
</reference>
<dbReference type="Proteomes" id="UP001632037">
    <property type="component" value="Unassembled WGS sequence"/>
</dbReference>
<dbReference type="Gene3D" id="3.20.20.80">
    <property type="entry name" value="Glycosidases"/>
    <property type="match status" value="1"/>
</dbReference>
<evidence type="ECO:0000313" key="5">
    <source>
        <dbReference type="Proteomes" id="UP001632037"/>
    </source>
</evidence>
<dbReference type="AlphaFoldDB" id="A0ABD3FFS7"/>
<dbReference type="PANTHER" id="PTHR31468">
    <property type="entry name" value="1,3-BETA-GLUCANOSYLTRANSFERASE GAS1"/>
    <property type="match status" value="1"/>
</dbReference>
<keyword evidence="3" id="KW-0325">Glycoprotein</keyword>
<dbReference type="InterPro" id="IPR004886">
    <property type="entry name" value="Glucanosyltransferase"/>
</dbReference>
<dbReference type="Pfam" id="PF03198">
    <property type="entry name" value="Glyco_hydro_72"/>
    <property type="match status" value="1"/>
</dbReference>
<keyword evidence="5" id="KW-1185">Reference proteome</keyword>
<evidence type="ECO:0000313" key="4">
    <source>
        <dbReference type="EMBL" id="KAL3665256.1"/>
    </source>
</evidence>
<evidence type="ECO:0000256" key="1">
    <source>
        <dbReference type="ARBA" id="ARBA00022729"/>
    </source>
</evidence>
<dbReference type="PANTHER" id="PTHR31468:SF2">
    <property type="entry name" value="1,3-BETA-GLUCANOSYLTRANSFERASE GAS1"/>
    <property type="match status" value="1"/>
</dbReference>
<keyword evidence="2" id="KW-1015">Disulfide bond</keyword>
<name>A0ABD3FFS7_9STRA</name>
<comment type="caution">
    <text evidence="4">The sequence shown here is derived from an EMBL/GenBank/DDBJ whole genome shotgun (WGS) entry which is preliminary data.</text>
</comment>
<accession>A0ABD3FFS7</accession>